<dbReference type="GO" id="GO:0015179">
    <property type="term" value="F:L-amino acid transmembrane transporter activity"/>
    <property type="evidence" value="ECO:0007669"/>
    <property type="project" value="TreeGrafter"/>
</dbReference>
<comment type="subcellular location">
    <subcellularLocation>
        <location evidence="1">Membrane</location>
        <topology evidence="1">Multi-pass membrane protein</topology>
    </subcellularLocation>
</comment>
<sequence>MKRDEDMGPHHRGDEFQTDDEENQAQRVCEDDSETDSEDKKSPSRCHSRISTDSETQMWPQSYRVSMDMVSVTPPSISFLKGTNATGITSSFTYKRSQLSDSNSPLSRPFLPEHISDKEFPTSTLPADVSASRRSHSTCNEFSQGENKSSLVQATINGTNVLCGISLLTTPYALKESGWSGIILLSIIAIICYYTATLLRKCLESSPGLHTYPDIGQAAFGRPGRIATSILLYLELYAACVEFIIMMADNLSTVFPNTSMNFAGMHLDSNQTFSLISTLVVLPTVWLRDLSLLSYLSVGGLGASALLGLCLLWVGVVDKVGFHPTGTVLDLANLPVAVGIFGFGFSGHSVFPNIYTSMKDPSKFSSVLQTSFIFVWFLNAAVALCGYLMFGDSVKSQFTLNMPSELLASKIAVWTTVVTPMAKYALLITPVASSLEELVPSTQLNPYFVSLVVRTILVFSTLVVGLTLPFFGYLMALIGSLLAMIVAVILPCVFYLIILHEQVNKLQFNTLYSLVLYRLA</sequence>
<feature type="transmembrane region" description="Helical" evidence="9">
    <location>
        <begin position="295"/>
        <end position="316"/>
    </location>
</feature>
<keyword evidence="3 9" id="KW-0812">Transmembrane</keyword>
<feature type="transmembrane region" description="Helical" evidence="9">
    <location>
        <begin position="411"/>
        <end position="432"/>
    </location>
</feature>
<accession>A0AAV8UE78</accession>
<dbReference type="PANTHER" id="PTHR22950">
    <property type="entry name" value="AMINO ACID TRANSPORTER"/>
    <property type="match status" value="1"/>
</dbReference>
<dbReference type="GO" id="GO:0005774">
    <property type="term" value="C:vacuolar membrane"/>
    <property type="evidence" value="ECO:0007669"/>
    <property type="project" value="TreeGrafter"/>
</dbReference>
<keyword evidence="4" id="KW-0029">Amino-acid transport</keyword>
<evidence type="ECO:0000256" key="4">
    <source>
        <dbReference type="ARBA" id="ARBA00022970"/>
    </source>
</evidence>
<keyword evidence="12" id="KW-1185">Reference proteome</keyword>
<evidence type="ECO:0000256" key="5">
    <source>
        <dbReference type="ARBA" id="ARBA00022989"/>
    </source>
</evidence>
<evidence type="ECO:0000256" key="2">
    <source>
        <dbReference type="ARBA" id="ARBA00022448"/>
    </source>
</evidence>
<evidence type="ECO:0000259" key="10">
    <source>
        <dbReference type="Pfam" id="PF01490"/>
    </source>
</evidence>
<feature type="compositionally biased region" description="Polar residues" evidence="8">
    <location>
        <begin position="49"/>
        <end position="60"/>
    </location>
</feature>
<feature type="region of interest" description="Disordered" evidence="8">
    <location>
        <begin position="1"/>
        <end position="60"/>
    </location>
</feature>
<dbReference type="AlphaFoldDB" id="A0AAV8UE78"/>
<feature type="domain" description="Amino acid transporter transmembrane" evidence="10">
    <location>
        <begin position="148"/>
        <end position="510"/>
    </location>
</feature>
<comment type="similarity">
    <text evidence="7">Belongs to the amino acid/polyamine transporter 2 family. Amino acid/auxin permease (AAAP) (TC 2.A.18.5) subfamily.</text>
</comment>
<feature type="transmembrane region" description="Helical" evidence="9">
    <location>
        <begin position="178"/>
        <end position="196"/>
    </location>
</feature>
<evidence type="ECO:0000256" key="6">
    <source>
        <dbReference type="ARBA" id="ARBA00023136"/>
    </source>
</evidence>
<dbReference type="FunFam" id="1.20.1740.10:FF:000047">
    <property type="entry name" value="Amino acid transporter AVT1A"/>
    <property type="match status" value="1"/>
</dbReference>
<evidence type="ECO:0000256" key="9">
    <source>
        <dbReference type="SAM" id="Phobius"/>
    </source>
</evidence>
<feature type="transmembrane region" description="Helical" evidence="9">
    <location>
        <begin position="230"/>
        <end position="251"/>
    </location>
</feature>
<comment type="caution">
    <text evidence="11">The sequence shown here is derived from an EMBL/GenBank/DDBJ whole genome shotgun (WGS) entry which is preliminary data.</text>
</comment>
<feature type="transmembrane region" description="Helical" evidence="9">
    <location>
        <begin position="336"/>
        <end position="355"/>
    </location>
</feature>
<evidence type="ECO:0000313" key="12">
    <source>
        <dbReference type="Proteomes" id="UP001159364"/>
    </source>
</evidence>
<feature type="compositionally biased region" description="Basic and acidic residues" evidence="8">
    <location>
        <begin position="1"/>
        <end position="15"/>
    </location>
</feature>
<reference evidence="11 12" key="1">
    <citation type="submission" date="2021-09" db="EMBL/GenBank/DDBJ databases">
        <title>Genomic insights and catalytic innovation underlie evolution of tropane alkaloids biosynthesis.</title>
        <authorList>
            <person name="Wang Y.-J."/>
            <person name="Tian T."/>
            <person name="Huang J.-P."/>
            <person name="Huang S.-X."/>
        </authorList>
    </citation>
    <scope>NUCLEOTIDE SEQUENCE [LARGE SCALE GENOMIC DNA]</scope>
    <source>
        <strain evidence="11">KIB-2018</strain>
        <tissue evidence="11">Leaf</tissue>
    </source>
</reference>
<feature type="transmembrane region" description="Helical" evidence="9">
    <location>
        <begin position="470"/>
        <end position="498"/>
    </location>
</feature>
<evidence type="ECO:0000256" key="1">
    <source>
        <dbReference type="ARBA" id="ARBA00004141"/>
    </source>
</evidence>
<keyword evidence="6 9" id="KW-0472">Membrane</keyword>
<protein>
    <recommendedName>
        <fullName evidence="10">Amino acid transporter transmembrane domain-containing protein</fullName>
    </recommendedName>
</protein>
<feature type="transmembrane region" description="Helical" evidence="9">
    <location>
        <begin position="444"/>
        <end position="464"/>
    </location>
</feature>
<feature type="transmembrane region" description="Helical" evidence="9">
    <location>
        <begin position="367"/>
        <end position="391"/>
    </location>
</feature>
<keyword evidence="2" id="KW-0813">Transport</keyword>
<evidence type="ECO:0000256" key="7">
    <source>
        <dbReference type="ARBA" id="ARBA00049662"/>
    </source>
</evidence>
<dbReference type="EMBL" id="JAIWQS010000008">
    <property type="protein sequence ID" value="KAJ8899791.1"/>
    <property type="molecule type" value="Genomic_DNA"/>
</dbReference>
<evidence type="ECO:0000256" key="3">
    <source>
        <dbReference type="ARBA" id="ARBA00022692"/>
    </source>
</evidence>
<name>A0AAV8UE78_9ROSI</name>
<dbReference type="PANTHER" id="PTHR22950:SF692">
    <property type="entry name" value="TRANSMEMBRANE AMINO ACID TRANSPORTER FAMILY PROTEIN"/>
    <property type="match status" value="1"/>
</dbReference>
<dbReference type="Pfam" id="PF01490">
    <property type="entry name" value="Aa_trans"/>
    <property type="match status" value="1"/>
</dbReference>
<proteinExistence type="inferred from homology"/>
<evidence type="ECO:0000256" key="8">
    <source>
        <dbReference type="SAM" id="MobiDB-lite"/>
    </source>
</evidence>
<dbReference type="InterPro" id="IPR013057">
    <property type="entry name" value="AA_transpt_TM"/>
</dbReference>
<evidence type="ECO:0000313" key="11">
    <source>
        <dbReference type="EMBL" id="KAJ8899791.1"/>
    </source>
</evidence>
<keyword evidence="5 9" id="KW-1133">Transmembrane helix</keyword>
<organism evidence="11 12">
    <name type="scientific">Erythroxylum novogranatense</name>
    <dbReference type="NCBI Taxonomy" id="1862640"/>
    <lineage>
        <taxon>Eukaryota</taxon>
        <taxon>Viridiplantae</taxon>
        <taxon>Streptophyta</taxon>
        <taxon>Embryophyta</taxon>
        <taxon>Tracheophyta</taxon>
        <taxon>Spermatophyta</taxon>
        <taxon>Magnoliopsida</taxon>
        <taxon>eudicotyledons</taxon>
        <taxon>Gunneridae</taxon>
        <taxon>Pentapetalae</taxon>
        <taxon>rosids</taxon>
        <taxon>fabids</taxon>
        <taxon>Malpighiales</taxon>
        <taxon>Erythroxylaceae</taxon>
        <taxon>Erythroxylum</taxon>
    </lineage>
</organism>
<feature type="transmembrane region" description="Helical" evidence="9">
    <location>
        <begin position="271"/>
        <end position="288"/>
    </location>
</feature>
<dbReference type="Proteomes" id="UP001159364">
    <property type="component" value="Linkage Group LG08"/>
</dbReference>
<gene>
    <name evidence="11" type="ORF">K2173_019491</name>
</gene>